<feature type="region of interest" description="Disordered" evidence="1">
    <location>
        <begin position="46"/>
        <end position="66"/>
    </location>
</feature>
<evidence type="ECO:0000256" key="1">
    <source>
        <dbReference type="SAM" id="MobiDB-lite"/>
    </source>
</evidence>
<protein>
    <submittedName>
        <fullName evidence="2">Uncharacterized protein</fullName>
    </submittedName>
</protein>
<evidence type="ECO:0000313" key="2">
    <source>
        <dbReference type="WBParaSite" id="maker-PairedContig_792-snap-gene-0.12-mRNA-1"/>
    </source>
</evidence>
<dbReference type="WBParaSite" id="maker-PairedContig_792-snap-gene-0.12-mRNA-1">
    <property type="protein sequence ID" value="maker-PairedContig_792-snap-gene-0.12-mRNA-1"/>
    <property type="gene ID" value="maker-PairedContig_792-snap-gene-0.12"/>
</dbReference>
<reference evidence="2" key="1">
    <citation type="submission" date="2016-11" db="UniProtKB">
        <authorList>
            <consortium name="WormBaseParasite"/>
        </authorList>
    </citation>
    <scope>IDENTIFICATION</scope>
    <source>
        <strain evidence="2">pt0022</strain>
    </source>
</reference>
<name>A0A1I8EZF9_WUCBA</name>
<sequence>MTFRIHSIRFVFIAVSFYDDYNDESFKSDFYWMYYSSDDLKRSSQHLKDTTSNSSAPSSGYGSTRPRAIYQPSTSIFFKQSQLPNDIRNGCAEKV</sequence>
<accession>A0A1I8EZF9</accession>
<feature type="compositionally biased region" description="Low complexity" evidence="1">
    <location>
        <begin position="50"/>
        <end position="64"/>
    </location>
</feature>
<proteinExistence type="predicted"/>
<organism evidence="2">
    <name type="scientific">Wuchereria bancrofti</name>
    <dbReference type="NCBI Taxonomy" id="6293"/>
    <lineage>
        <taxon>Eukaryota</taxon>
        <taxon>Metazoa</taxon>
        <taxon>Ecdysozoa</taxon>
        <taxon>Nematoda</taxon>
        <taxon>Chromadorea</taxon>
        <taxon>Rhabditida</taxon>
        <taxon>Spirurina</taxon>
        <taxon>Spiruromorpha</taxon>
        <taxon>Filarioidea</taxon>
        <taxon>Onchocercidae</taxon>
        <taxon>Wuchereria</taxon>
    </lineage>
</organism>
<dbReference type="AlphaFoldDB" id="A0A1I8EZF9"/>